<gene>
    <name evidence="1" type="ORF">ALC56_11805</name>
</gene>
<protein>
    <submittedName>
        <fullName evidence="1">Uncharacterized protein</fullName>
    </submittedName>
</protein>
<keyword evidence="2" id="KW-1185">Reference proteome</keyword>
<sequence>VYGSMILAGVLLKIGRYGLVRFLEVFYFIRPSRGHHVTTMRPPVVYRVAITWPSHDNHKDMTWPSRDHHKAITRPSRVHHVTITYTLGGNHLAVT</sequence>
<organism evidence="1 2">
    <name type="scientific">Trachymyrmex septentrionalis</name>
    <dbReference type="NCBI Taxonomy" id="34720"/>
    <lineage>
        <taxon>Eukaryota</taxon>
        <taxon>Metazoa</taxon>
        <taxon>Ecdysozoa</taxon>
        <taxon>Arthropoda</taxon>
        <taxon>Hexapoda</taxon>
        <taxon>Insecta</taxon>
        <taxon>Pterygota</taxon>
        <taxon>Neoptera</taxon>
        <taxon>Endopterygota</taxon>
        <taxon>Hymenoptera</taxon>
        <taxon>Apocrita</taxon>
        <taxon>Aculeata</taxon>
        <taxon>Formicoidea</taxon>
        <taxon>Formicidae</taxon>
        <taxon>Myrmicinae</taxon>
        <taxon>Trachymyrmex</taxon>
    </lineage>
</organism>
<dbReference type="AlphaFoldDB" id="A0A151JTU2"/>
<dbReference type="EMBL" id="KQ981885">
    <property type="protein sequence ID" value="KYN33833.1"/>
    <property type="molecule type" value="Genomic_DNA"/>
</dbReference>
<dbReference type="Proteomes" id="UP000078541">
    <property type="component" value="Unassembled WGS sequence"/>
</dbReference>
<name>A0A151JTU2_9HYME</name>
<proteinExistence type="predicted"/>
<reference evidence="1 2" key="1">
    <citation type="submission" date="2016-03" db="EMBL/GenBank/DDBJ databases">
        <title>Trachymyrmex septentrionalis WGS genome.</title>
        <authorList>
            <person name="Nygaard S."/>
            <person name="Hu H."/>
            <person name="Boomsma J."/>
            <person name="Zhang G."/>
        </authorList>
    </citation>
    <scope>NUCLEOTIDE SEQUENCE [LARGE SCALE GENOMIC DNA]</scope>
    <source>
        <strain evidence="1">Tsep2-gDNA-1</strain>
        <tissue evidence="1">Whole body</tissue>
    </source>
</reference>
<feature type="non-terminal residue" evidence="1">
    <location>
        <position position="1"/>
    </location>
</feature>
<evidence type="ECO:0000313" key="2">
    <source>
        <dbReference type="Proteomes" id="UP000078541"/>
    </source>
</evidence>
<evidence type="ECO:0000313" key="1">
    <source>
        <dbReference type="EMBL" id="KYN33833.1"/>
    </source>
</evidence>
<accession>A0A151JTU2</accession>